<gene>
    <name evidence="1" type="ORF">METZ01_LOCUS402036</name>
</gene>
<proteinExistence type="predicted"/>
<organism evidence="1">
    <name type="scientific">marine metagenome</name>
    <dbReference type="NCBI Taxonomy" id="408172"/>
    <lineage>
        <taxon>unclassified sequences</taxon>
        <taxon>metagenomes</taxon>
        <taxon>ecological metagenomes</taxon>
    </lineage>
</organism>
<sequence length="26" mass="2769">TVSAVTGPTIVGGLTLPVDKWWNSRN</sequence>
<evidence type="ECO:0000313" key="1">
    <source>
        <dbReference type="EMBL" id="SVD49182.1"/>
    </source>
</evidence>
<dbReference type="EMBL" id="UINC01154095">
    <property type="protein sequence ID" value="SVD49182.1"/>
    <property type="molecule type" value="Genomic_DNA"/>
</dbReference>
<accession>A0A382VRR0</accession>
<dbReference type="AlphaFoldDB" id="A0A382VRR0"/>
<reference evidence="1" key="1">
    <citation type="submission" date="2018-05" db="EMBL/GenBank/DDBJ databases">
        <authorList>
            <person name="Lanie J.A."/>
            <person name="Ng W.-L."/>
            <person name="Kazmierczak K.M."/>
            <person name="Andrzejewski T.M."/>
            <person name="Davidsen T.M."/>
            <person name="Wayne K.J."/>
            <person name="Tettelin H."/>
            <person name="Glass J.I."/>
            <person name="Rusch D."/>
            <person name="Podicherti R."/>
            <person name="Tsui H.-C.T."/>
            <person name="Winkler M.E."/>
        </authorList>
    </citation>
    <scope>NUCLEOTIDE SEQUENCE</scope>
</reference>
<name>A0A382VRR0_9ZZZZ</name>
<protein>
    <submittedName>
        <fullName evidence="1">Uncharacterized protein</fullName>
    </submittedName>
</protein>
<feature type="non-terminal residue" evidence="1">
    <location>
        <position position="1"/>
    </location>
</feature>